<dbReference type="InterPro" id="IPR032675">
    <property type="entry name" value="LRR_dom_sf"/>
</dbReference>
<name>A0A6S7GZY5_PARCT</name>
<dbReference type="AlphaFoldDB" id="A0A6S7GZY5"/>
<reference evidence="4" key="1">
    <citation type="submission" date="2020-04" db="EMBL/GenBank/DDBJ databases">
        <authorList>
            <person name="Alioto T."/>
            <person name="Alioto T."/>
            <person name="Gomez Garrido J."/>
        </authorList>
    </citation>
    <scope>NUCLEOTIDE SEQUENCE</scope>
    <source>
        <strain evidence="4">A484AB</strain>
    </source>
</reference>
<proteinExistence type="predicted"/>
<feature type="region of interest" description="Disordered" evidence="3">
    <location>
        <begin position="277"/>
        <end position="356"/>
    </location>
</feature>
<dbReference type="EMBL" id="CACRXK020003189">
    <property type="protein sequence ID" value="CAB3997793.1"/>
    <property type="molecule type" value="Genomic_DNA"/>
</dbReference>
<evidence type="ECO:0000256" key="3">
    <source>
        <dbReference type="SAM" id="MobiDB-lite"/>
    </source>
</evidence>
<dbReference type="Pfam" id="PF12799">
    <property type="entry name" value="LRR_4"/>
    <property type="match status" value="1"/>
</dbReference>
<organism evidence="4 5">
    <name type="scientific">Paramuricea clavata</name>
    <name type="common">Red gorgonian</name>
    <name type="synonym">Violescent sea-whip</name>
    <dbReference type="NCBI Taxonomy" id="317549"/>
    <lineage>
        <taxon>Eukaryota</taxon>
        <taxon>Metazoa</taxon>
        <taxon>Cnidaria</taxon>
        <taxon>Anthozoa</taxon>
        <taxon>Octocorallia</taxon>
        <taxon>Malacalcyonacea</taxon>
        <taxon>Plexauridae</taxon>
        <taxon>Paramuricea</taxon>
    </lineage>
</organism>
<dbReference type="PROSITE" id="PS51450">
    <property type="entry name" value="LRR"/>
    <property type="match status" value="2"/>
</dbReference>
<keyword evidence="2" id="KW-0677">Repeat</keyword>
<keyword evidence="1" id="KW-0433">Leucine-rich repeat</keyword>
<dbReference type="InterPro" id="IPR040091">
    <property type="entry name" value="LRRC56"/>
</dbReference>
<protein>
    <submittedName>
        <fullName evidence="4">Leucine-rich repeat-containing 56-like isoform X1</fullName>
    </submittedName>
</protein>
<dbReference type="OrthoDB" id="6022435at2759"/>
<evidence type="ECO:0000313" key="5">
    <source>
        <dbReference type="Proteomes" id="UP001152795"/>
    </source>
</evidence>
<evidence type="ECO:0000256" key="1">
    <source>
        <dbReference type="ARBA" id="ARBA00022614"/>
    </source>
</evidence>
<dbReference type="Gene3D" id="3.80.10.10">
    <property type="entry name" value="Ribonuclease Inhibitor"/>
    <property type="match status" value="1"/>
</dbReference>
<evidence type="ECO:0000313" key="4">
    <source>
        <dbReference type="EMBL" id="CAB3997793.1"/>
    </source>
</evidence>
<feature type="compositionally biased region" description="Low complexity" evidence="3">
    <location>
        <begin position="312"/>
        <end position="342"/>
    </location>
</feature>
<accession>A0A6S7GZY5</accession>
<feature type="region of interest" description="Disordered" evidence="3">
    <location>
        <begin position="430"/>
        <end position="605"/>
    </location>
</feature>
<dbReference type="PANTHER" id="PTHR22708">
    <property type="entry name" value="LEUCINE-RICH REPEAT-CONTAINING PROTEIN 56"/>
    <property type="match status" value="1"/>
</dbReference>
<feature type="compositionally biased region" description="Polar residues" evidence="3">
    <location>
        <begin position="277"/>
        <end position="304"/>
    </location>
</feature>
<feature type="compositionally biased region" description="Basic and acidic residues" evidence="3">
    <location>
        <begin position="574"/>
        <end position="585"/>
    </location>
</feature>
<feature type="compositionally biased region" description="Polar residues" evidence="3">
    <location>
        <begin position="446"/>
        <end position="458"/>
    </location>
</feature>
<comment type="caution">
    <text evidence="4">The sequence shown here is derived from an EMBL/GenBank/DDBJ whole genome shotgun (WGS) entry which is preliminary data.</text>
</comment>
<evidence type="ECO:0000256" key="2">
    <source>
        <dbReference type="ARBA" id="ARBA00022737"/>
    </source>
</evidence>
<gene>
    <name evidence="4" type="ORF">PACLA_8A081125</name>
</gene>
<sequence>MEADVCIDRLPTSTTSSQSVNIREFDDTVINPDPVIRNEDTEQLMEDYVSPQKLKSLTGIHDLHEVVFLEMRVNTMQNSLGNFGSMVQNLKQLKLTNSVISSVRDLGTSLNNLQTLWMAKCGLADLDGISSLCSLKELYLAYNDITEVSPLTMLDNLQVLDLEGNLVDDIAQVEFLVLCPELKRLTLEGNPVCIKPRADCSPQTQLDYNYRAEVQKVLPKLMHLDDEPFLFDLVDGTKVLKLTPSQQRNVSVREKLQSDWELVTERIKAFDLNETLTDSSNQSYERPPTSHGNRPMTASRQRPSSAKPGSARPRPGTSSGERPGSGGRPTTARPTTARSTTAQGERDTCEEEDDSSDLTHGFATVFCGNPSRALKSRRKNMTQEENILQLSWKDEENHDVDMSQRDLFEELKTWRKEYARFLDNCPESLIAEADEDDSDEQHCESNHPSPTTIPTNLSPTPPQYPVASPLSSVPPRRRVVPLIRTSYPLPAPPGNSERPRTAPSFRHRQKYSEGRQRPQVARTTDISENHEDSNLGEPRVNSAPVNSYASQRPPPSIPDDSSDVPDNPVISASKELKKPRVDPRLLRRLRPSTARPAAASRHKLQ</sequence>
<dbReference type="InterPro" id="IPR025875">
    <property type="entry name" value="Leu-rich_rpt_4"/>
</dbReference>
<dbReference type="Proteomes" id="UP001152795">
    <property type="component" value="Unassembled WGS sequence"/>
</dbReference>
<dbReference type="PANTHER" id="PTHR22708:SF0">
    <property type="entry name" value="LEUCINE-RICH REPEAT-CONTAINING PROTEIN 56"/>
    <property type="match status" value="1"/>
</dbReference>
<keyword evidence="5" id="KW-1185">Reference proteome</keyword>
<dbReference type="SUPFAM" id="SSF52058">
    <property type="entry name" value="L domain-like"/>
    <property type="match status" value="1"/>
</dbReference>
<dbReference type="InterPro" id="IPR001611">
    <property type="entry name" value="Leu-rich_rpt"/>
</dbReference>